<dbReference type="AlphaFoldDB" id="A0A158KQ95"/>
<dbReference type="EMBL" id="FCOM02000044">
    <property type="protein sequence ID" value="SAL82893.1"/>
    <property type="molecule type" value="Genomic_DNA"/>
</dbReference>
<keyword evidence="2" id="KW-0547">Nucleotide-binding</keyword>
<evidence type="ECO:0000313" key="4">
    <source>
        <dbReference type="EMBL" id="SAL82893.1"/>
    </source>
</evidence>
<accession>A0A158KQ95</accession>
<keyword evidence="5" id="KW-1185">Reference proteome</keyword>
<dbReference type="GO" id="GO:0005524">
    <property type="term" value="F:ATP binding"/>
    <property type="evidence" value="ECO:0007669"/>
    <property type="project" value="UniProtKB-KW"/>
</dbReference>
<name>A0A158KQ95_9BURK</name>
<dbReference type="Gene3D" id="3.30.470.20">
    <property type="entry name" value="ATP-grasp fold, B domain"/>
    <property type="match status" value="1"/>
</dbReference>
<keyword evidence="1" id="KW-0436">Ligase</keyword>
<evidence type="ECO:0000256" key="3">
    <source>
        <dbReference type="ARBA" id="ARBA00022840"/>
    </source>
</evidence>
<dbReference type="Pfam" id="PF13549">
    <property type="entry name" value="ATP-grasp_5"/>
    <property type="match status" value="1"/>
</dbReference>
<comment type="caution">
    <text evidence="4">The sequence shown here is derived from an EMBL/GenBank/DDBJ whole genome shotgun (WGS) entry which is preliminary data.</text>
</comment>
<dbReference type="GO" id="GO:0016874">
    <property type="term" value="F:ligase activity"/>
    <property type="evidence" value="ECO:0007669"/>
    <property type="project" value="UniProtKB-KW"/>
</dbReference>
<dbReference type="InterPro" id="IPR051538">
    <property type="entry name" value="Acyl-CoA_Synth/Transferase"/>
</dbReference>
<dbReference type="PANTHER" id="PTHR43334">
    <property type="entry name" value="ACETATE--COA LIGASE [ADP-FORMING]"/>
    <property type="match status" value="1"/>
</dbReference>
<dbReference type="PANTHER" id="PTHR43334:SF1">
    <property type="entry name" value="3-HYDROXYPROPIONATE--COA LIGASE [ADP-FORMING]"/>
    <property type="match status" value="1"/>
</dbReference>
<evidence type="ECO:0000256" key="1">
    <source>
        <dbReference type="ARBA" id="ARBA00022598"/>
    </source>
</evidence>
<organism evidence="4 5">
    <name type="scientific">Caballeronia arvi</name>
    <dbReference type="NCBI Taxonomy" id="1777135"/>
    <lineage>
        <taxon>Bacteria</taxon>
        <taxon>Pseudomonadati</taxon>
        <taxon>Pseudomonadota</taxon>
        <taxon>Betaproteobacteria</taxon>
        <taxon>Burkholderiales</taxon>
        <taxon>Burkholderiaceae</taxon>
        <taxon>Caballeronia</taxon>
    </lineage>
</organism>
<sequence length="88" mass="9425">MLPLSSASARQMIAETRCYELLKGHRGQPACDIDALVDTLVKLSEFVGHHAAHIDEPEINPLAVRPQGQGVAALDAILSYRGSDLFAG</sequence>
<evidence type="ECO:0000313" key="5">
    <source>
        <dbReference type="Proteomes" id="UP000055019"/>
    </source>
</evidence>
<dbReference type="SUPFAM" id="SSF56059">
    <property type="entry name" value="Glutathione synthetase ATP-binding domain-like"/>
    <property type="match status" value="1"/>
</dbReference>
<protein>
    <submittedName>
        <fullName evidence="4">Uncharacterized protein</fullName>
    </submittedName>
</protein>
<gene>
    <name evidence="4" type="ORF">AWB74_06420</name>
</gene>
<dbReference type="Proteomes" id="UP000055019">
    <property type="component" value="Unassembled WGS sequence"/>
</dbReference>
<proteinExistence type="predicted"/>
<evidence type="ECO:0000256" key="2">
    <source>
        <dbReference type="ARBA" id="ARBA00022741"/>
    </source>
</evidence>
<reference evidence="4" key="1">
    <citation type="submission" date="2016-01" db="EMBL/GenBank/DDBJ databases">
        <authorList>
            <person name="Peeters C."/>
        </authorList>
    </citation>
    <scope>NUCLEOTIDE SEQUENCE [LARGE SCALE GENOMIC DNA]</scope>
    <source>
        <strain evidence="4">LMG 29317</strain>
    </source>
</reference>
<keyword evidence="3" id="KW-0067">ATP-binding</keyword>